<dbReference type="GO" id="GO:0008233">
    <property type="term" value="F:peptidase activity"/>
    <property type="evidence" value="ECO:0007669"/>
    <property type="project" value="InterPro"/>
</dbReference>
<evidence type="ECO:0000259" key="2">
    <source>
        <dbReference type="Pfam" id="PF13539"/>
    </source>
</evidence>
<reference evidence="3 4" key="1">
    <citation type="submission" date="2016-01" db="EMBL/GenBank/DDBJ databases">
        <title>The new phylogeny of the genus Mycobacterium.</title>
        <authorList>
            <person name="Tarcisio F."/>
            <person name="Conor M."/>
            <person name="Antonella G."/>
            <person name="Elisabetta G."/>
            <person name="Giulia F.S."/>
            <person name="Sara T."/>
            <person name="Anna F."/>
            <person name="Clotilde B."/>
            <person name="Roberto B."/>
            <person name="Veronica D.S."/>
            <person name="Fabio R."/>
            <person name="Monica P."/>
            <person name="Olivier J."/>
            <person name="Enrico T."/>
            <person name="Nicola S."/>
        </authorList>
    </citation>
    <scope>NUCLEOTIDE SEQUENCE [LARGE SCALE GENOMIC DNA]</scope>
    <source>
        <strain evidence="3 4">DSM 44803</strain>
    </source>
</reference>
<protein>
    <submittedName>
        <fullName evidence="3">Peptidase M15</fullName>
    </submittedName>
</protein>
<organism evidence="3 4">
    <name type="scientific">Mycobacterium nebraskense</name>
    <dbReference type="NCBI Taxonomy" id="244292"/>
    <lineage>
        <taxon>Bacteria</taxon>
        <taxon>Bacillati</taxon>
        <taxon>Actinomycetota</taxon>
        <taxon>Actinomycetes</taxon>
        <taxon>Mycobacteriales</taxon>
        <taxon>Mycobacteriaceae</taxon>
        <taxon>Mycobacterium</taxon>
    </lineage>
</organism>
<feature type="domain" description="Peptidase M15C" evidence="2">
    <location>
        <begin position="170"/>
        <end position="250"/>
    </location>
</feature>
<dbReference type="EMBL" id="LQPH01000115">
    <property type="protein sequence ID" value="ORW23544.1"/>
    <property type="molecule type" value="Genomic_DNA"/>
</dbReference>
<dbReference type="AlphaFoldDB" id="A0A0F5NDS9"/>
<feature type="region of interest" description="Disordered" evidence="1">
    <location>
        <begin position="41"/>
        <end position="68"/>
    </location>
</feature>
<gene>
    <name evidence="3" type="ORF">AWC17_04205</name>
</gene>
<comment type="caution">
    <text evidence="3">The sequence shown here is derived from an EMBL/GenBank/DDBJ whole genome shotgun (WGS) entry which is preliminary data.</text>
</comment>
<sequence length="251" mass="27278">MEEASGEDSPQLTRFERPGAAVAGMLAACLVLVQCTAAHPPPAATPSRSATPSPSAAASTSVPSAPAGGTVETVTAAQLGASWRPDCPVEPGRLRRVNVDYIGFDGQMNRGGLIVHEDLVPEVIAIFERLYRLSYPVEKIRTVDQYPGADDELSMEDNNTSAFNCRRIPGTNEWSPHAYGRAIDLNPLVNPCLYASGYFEPQNAAAYLDRSRTDPGLLHDGDPAVHVFTDRGWRWGGEWTGPLDYQHFEWP</sequence>
<dbReference type="InterPro" id="IPR009045">
    <property type="entry name" value="Zn_M74/Hedgehog-like"/>
</dbReference>
<evidence type="ECO:0000313" key="4">
    <source>
        <dbReference type="Proteomes" id="UP000193781"/>
    </source>
</evidence>
<dbReference type="Gene3D" id="3.30.1380.10">
    <property type="match status" value="1"/>
</dbReference>
<evidence type="ECO:0000256" key="1">
    <source>
        <dbReference type="SAM" id="MobiDB-lite"/>
    </source>
</evidence>
<evidence type="ECO:0000313" key="3">
    <source>
        <dbReference type="EMBL" id="ORW23544.1"/>
    </source>
</evidence>
<dbReference type="Proteomes" id="UP000193781">
    <property type="component" value="Unassembled WGS sequence"/>
</dbReference>
<dbReference type="Pfam" id="PF13539">
    <property type="entry name" value="Peptidase_M15_4"/>
    <property type="match status" value="1"/>
</dbReference>
<feature type="compositionally biased region" description="Low complexity" evidence="1">
    <location>
        <begin position="45"/>
        <end position="67"/>
    </location>
</feature>
<keyword evidence="4" id="KW-1185">Reference proteome</keyword>
<dbReference type="STRING" id="244292.ABW17_29540"/>
<accession>A0A0F5NDS9</accession>
<dbReference type="SUPFAM" id="SSF55166">
    <property type="entry name" value="Hedgehog/DD-peptidase"/>
    <property type="match status" value="1"/>
</dbReference>
<dbReference type="InterPro" id="IPR039561">
    <property type="entry name" value="Peptidase_M15C"/>
</dbReference>
<name>A0A0F5NDS9_9MYCO</name>
<proteinExistence type="predicted"/>